<dbReference type="AlphaFoldDB" id="A0A840AU90"/>
<evidence type="ECO:0000313" key="11">
    <source>
        <dbReference type="Proteomes" id="UP000553963"/>
    </source>
</evidence>
<evidence type="ECO:0000256" key="8">
    <source>
        <dbReference type="ARBA" id="ARBA00049753"/>
    </source>
</evidence>
<comment type="subcellular location">
    <subcellularLocation>
        <location evidence="1">Periplasm</location>
    </subcellularLocation>
</comment>
<keyword evidence="4" id="KW-0762">Sugar transport</keyword>
<evidence type="ECO:0000256" key="3">
    <source>
        <dbReference type="ARBA" id="ARBA00022448"/>
    </source>
</evidence>
<evidence type="ECO:0000256" key="2">
    <source>
        <dbReference type="ARBA" id="ARBA00008520"/>
    </source>
</evidence>
<comment type="caution">
    <text evidence="10">The sequence shown here is derived from an EMBL/GenBank/DDBJ whole genome shotgun (WGS) entry which is preliminary data.</text>
</comment>
<dbReference type="InterPro" id="IPR050490">
    <property type="entry name" value="Bact_solute-bd_prot1"/>
</dbReference>
<proteinExistence type="inferred from homology"/>
<feature type="chain" id="PRO_5033021099" description="Probable sugar-binding periplasmic protein" evidence="9">
    <location>
        <begin position="23"/>
        <end position="410"/>
    </location>
</feature>
<evidence type="ECO:0000313" key="10">
    <source>
        <dbReference type="EMBL" id="MBB3932371.1"/>
    </source>
</evidence>
<dbReference type="EMBL" id="JACIDS010000004">
    <property type="protein sequence ID" value="MBB3932371.1"/>
    <property type="molecule type" value="Genomic_DNA"/>
</dbReference>
<dbReference type="SUPFAM" id="SSF53850">
    <property type="entry name" value="Periplasmic binding protein-like II"/>
    <property type="match status" value="1"/>
</dbReference>
<comment type="function">
    <text evidence="7">Part of a binding-protein-dependent transport system for a sugar.</text>
</comment>
<comment type="similarity">
    <text evidence="2">Belongs to the bacterial solute-binding protein 1 family.</text>
</comment>
<dbReference type="Pfam" id="PF01547">
    <property type="entry name" value="SBP_bac_1"/>
    <property type="match status" value="1"/>
</dbReference>
<name>A0A840AU90_9HYPH</name>
<gene>
    <name evidence="10" type="ORF">GGR25_003429</name>
</gene>
<dbReference type="PANTHER" id="PTHR43649">
    <property type="entry name" value="ARABINOSE-BINDING PROTEIN-RELATED"/>
    <property type="match status" value="1"/>
</dbReference>
<accession>A0A840AU90</accession>
<dbReference type="InterPro" id="IPR006059">
    <property type="entry name" value="SBP"/>
</dbReference>
<protein>
    <recommendedName>
        <fullName evidence="8">Probable sugar-binding periplasmic protein</fullName>
    </recommendedName>
</protein>
<dbReference type="Gene3D" id="3.40.190.10">
    <property type="entry name" value="Periplasmic binding protein-like II"/>
    <property type="match status" value="2"/>
</dbReference>
<evidence type="ECO:0000256" key="6">
    <source>
        <dbReference type="ARBA" id="ARBA00022764"/>
    </source>
</evidence>
<organism evidence="10 11">
    <name type="scientific">Kaistia hirudinis</name>
    <dbReference type="NCBI Taxonomy" id="1293440"/>
    <lineage>
        <taxon>Bacteria</taxon>
        <taxon>Pseudomonadati</taxon>
        <taxon>Pseudomonadota</taxon>
        <taxon>Alphaproteobacteria</taxon>
        <taxon>Hyphomicrobiales</taxon>
        <taxon>Kaistiaceae</taxon>
        <taxon>Kaistia</taxon>
    </lineage>
</organism>
<evidence type="ECO:0000256" key="9">
    <source>
        <dbReference type="SAM" id="SignalP"/>
    </source>
</evidence>
<evidence type="ECO:0000256" key="5">
    <source>
        <dbReference type="ARBA" id="ARBA00022729"/>
    </source>
</evidence>
<keyword evidence="3" id="KW-0813">Transport</keyword>
<evidence type="ECO:0000256" key="4">
    <source>
        <dbReference type="ARBA" id="ARBA00022597"/>
    </source>
</evidence>
<keyword evidence="11" id="KW-1185">Reference proteome</keyword>
<evidence type="ECO:0000256" key="7">
    <source>
        <dbReference type="ARBA" id="ARBA00049629"/>
    </source>
</evidence>
<dbReference type="RefSeq" id="WP_183400012.1">
    <property type="nucleotide sequence ID" value="NZ_JACIDS010000004.1"/>
</dbReference>
<dbReference type="PANTHER" id="PTHR43649:SF28">
    <property type="entry name" value="BINDING PROTEIN COMPONENT OF ABC SUGAR TRANSPORTER-RELATED"/>
    <property type="match status" value="1"/>
</dbReference>
<sequence>MTRLTKALLCCSALLIASSAHADDKLPAEVMHSWTSGGEAAAVKVIVDAFNARGGEWSDASIAGFESANAAYTSRILSGNPPTARSVIFGLDQRELMEQGLLNYVDAVAAAGKWSDAVPANLYATLGYDGHIYLAPISMHGESWMFYSKPVFEKAGIAAEPASWDEFFADMDKIKAAGLVPIAWGGQAWQELKVFNAILLSQLGVEGFGKAYAGDEATIKSDGFKKTVEIFGKMRDYVDPSAAGRNWNDATAMVISGKAGVQFMGDWAKGEFINAGKTLGTDYGCALAPGSDGMVIIGDAMAFPKTGKAEQDKAQALLAEVIMDPKIQVEFAKKKGSFPVRKDVDTSSLDACAQKGVAMLAAGKVAPEHAIIISPAKGGAVTDLIGEFWANPAMTGDEVVEKFAAAVTEG</sequence>
<evidence type="ECO:0000256" key="1">
    <source>
        <dbReference type="ARBA" id="ARBA00004418"/>
    </source>
</evidence>
<dbReference type="Proteomes" id="UP000553963">
    <property type="component" value="Unassembled WGS sequence"/>
</dbReference>
<feature type="signal peptide" evidence="9">
    <location>
        <begin position="1"/>
        <end position="22"/>
    </location>
</feature>
<reference evidence="10 11" key="1">
    <citation type="submission" date="2020-08" db="EMBL/GenBank/DDBJ databases">
        <title>Genomic Encyclopedia of Type Strains, Phase IV (KMG-IV): sequencing the most valuable type-strain genomes for metagenomic binning, comparative biology and taxonomic classification.</title>
        <authorList>
            <person name="Goeker M."/>
        </authorList>
    </citation>
    <scope>NUCLEOTIDE SEQUENCE [LARGE SCALE GENOMIC DNA]</scope>
    <source>
        <strain evidence="10 11">DSM 25966</strain>
    </source>
</reference>
<keyword evidence="5 9" id="KW-0732">Signal</keyword>
<keyword evidence="6" id="KW-0574">Periplasm</keyword>
<dbReference type="GO" id="GO:0042597">
    <property type="term" value="C:periplasmic space"/>
    <property type="evidence" value="ECO:0007669"/>
    <property type="project" value="UniProtKB-SubCell"/>
</dbReference>